<dbReference type="OrthoDB" id="10253115at2759"/>
<name>A0A9P6DY47_9AGAM</name>
<keyword evidence="4" id="KW-0443">Lipid metabolism</keyword>
<dbReference type="Pfam" id="PF13193">
    <property type="entry name" value="AMP-binding_C"/>
    <property type="match status" value="1"/>
</dbReference>
<dbReference type="InterPro" id="IPR045851">
    <property type="entry name" value="AMP-bd_C_sf"/>
</dbReference>
<feature type="domain" description="AMP-binding enzyme C-terminal" evidence="6">
    <location>
        <begin position="500"/>
        <end position="563"/>
    </location>
</feature>
<evidence type="ECO:0000313" key="8">
    <source>
        <dbReference type="Proteomes" id="UP000886523"/>
    </source>
</evidence>
<comment type="caution">
    <text evidence="7">The sequence shown here is derived from an EMBL/GenBank/DDBJ whole genome shotgun (WGS) entry which is preliminary data.</text>
</comment>
<dbReference type="Pfam" id="PF00501">
    <property type="entry name" value="AMP-binding"/>
    <property type="match status" value="1"/>
</dbReference>
<keyword evidence="3" id="KW-0276">Fatty acid metabolism</keyword>
<evidence type="ECO:0008006" key="9">
    <source>
        <dbReference type="Google" id="ProtNLM"/>
    </source>
</evidence>
<dbReference type="Gene3D" id="3.40.50.12780">
    <property type="entry name" value="N-terminal domain of ligase-like"/>
    <property type="match status" value="1"/>
</dbReference>
<evidence type="ECO:0000256" key="2">
    <source>
        <dbReference type="ARBA" id="ARBA00022598"/>
    </source>
</evidence>
<protein>
    <recommendedName>
        <fullName evidence="9">Acetyl-CoA synthetase-like protein</fullName>
    </recommendedName>
</protein>
<dbReference type="SUPFAM" id="SSF56801">
    <property type="entry name" value="Acetyl-CoA synthetase-like"/>
    <property type="match status" value="1"/>
</dbReference>
<dbReference type="InterPro" id="IPR000873">
    <property type="entry name" value="AMP-dep_synth/lig_dom"/>
</dbReference>
<dbReference type="InterPro" id="IPR042099">
    <property type="entry name" value="ANL_N_sf"/>
</dbReference>
<evidence type="ECO:0000313" key="7">
    <source>
        <dbReference type="EMBL" id="KAF9515589.1"/>
    </source>
</evidence>
<dbReference type="InterPro" id="IPR020845">
    <property type="entry name" value="AMP-binding_CS"/>
</dbReference>
<dbReference type="GO" id="GO:0006631">
    <property type="term" value="P:fatty acid metabolic process"/>
    <property type="evidence" value="ECO:0007669"/>
    <property type="project" value="UniProtKB-KW"/>
</dbReference>
<gene>
    <name evidence="7" type="ORF">BS47DRAFT_1391445</name>
</gene>
<dbReference type="AlphaFoldDB" id="A0A9P6DY47"/>
<sequence>MSSGWQDRGKWGGFKPTPESIPPSGVVFRFRSDARKIPVNVTPLNPINFLLRAAFIVPNKLAIAHPDVPHPSFYTFAVWAQRVQNLAYALIERGIQPGDRVAVIAPNSPMIADAHHAIIAARAVITPINIRLTKDSVDYILEHSGSKVILVDHAFVHLVENAKVPVIVCNDTGRPDDPYEQLLASGRRFSRERGWLGLDMEMNEDAAASLCYTSGTTGRPKGVISTLRGSYLAAIANAYETRMDRNSIYLWILPMFHACGWTYPWAITFAFSTQITIRSADPDLIWHHIINSGVTHYCAAPLSSIISSHRARRLDDSRSITAVVAGAAPTSSLIGQLEKLKIRVTHVYGLTLAKLSSFEVCSETYGPFTRNYHRPAREVDETKGLADEDSRIMARQGHAFVTSDEARVVYQAKEGDPEDAELKDVPDDGVTRGEVVVRGNIKNRFTSIIAIPRPRRKHFAEVILGVAIWLFRNPDGSIMILDRIKDLIISGGENASSLSIEQELSRHPDVLEVTVEDSTFRPKDRHAAFEKELKKYAAQVLPGFARPEWVEVVDELPKTSTGKVLKHVLRGRAAKL</sequence>
<evidence type="ECO:0000256" key="3">
    <source>
        <dbReference type="ARBA" id="ARBA00022832"/>
    </source>
</evidence>
<dbReference type="PROSITE" id="PS00455">
    <property type="entry name" value="AMP_BINDING"/>
    <property type="match status" value="1"/>
</dbReference>
<evidence type="ECO:0000259" key="5">
    <source>
        <dbReference type="Pfam" id="PF00501"/>
    </source>
</evidence>
<accession>A0A9P6DY47</accession>
<organism evidence="7 8">
    <name type="scientific">Hydnum rufescens UP504</name>
    <dbReference type="NCBI Taxonomy" id="1448309"/>
    <lineage>
        <taxon>Eukaryota</taxon>
        <taxon>Fungi</taxon>
        <taxon>Dikarya</taxon>
        <taxon>Basidiomycota</taxon>
        <taxon>Agaricomycotina</taxon>
        <taxon>Agaricomycetes</taxon>
        <taxon>Cantharellales</taxon>
        <taxon>Hydnaceae</taxon>
        <taxon>Hydnum</taxon>
    </lineage>
</organism>
<proteinExistence type="inferred from homology"/>
<dbReference type="InterPro" id="IPR025110">
    <property type="entry name" value="AMP-bd_C"/>
</dbReference>
<dbReference type="PANTHER" id="PTHR43859">
    <property type="entry name" value="ACYL-ACTIVATING ENZYME"/>
    <property type="match status" value="1"/>
</dbReference>
<feature type="domain" description="AMP-dependent synthetase/ligase" evidence="5">
    <location>
        <begin position="70"/>
        <end position="440"/>
    </location>
</feature>
<dbReference type="Proteomes" id="UP000886523">
    <property type="component" value="Unassembled WGS sequence"/>
</dbReference>
<evidence type="ECO:0000256" key="4">
    <source>
        <dbReference type="ARBA" id="ARBA00023098"/>
    </source>
</evidence>
<evidence type="ECO:0000259" key="6">
    <source>
        <dbReference type="Pfam" id="PF13193"/>
    </source>
</evidence>
<dbReference type="Gene3D" id="3.30.300.30">
    <property type="match status" value="1"/>
</dbReference>
<dbReference type="GO" id="GO:0016874">
    <property type="term" value="F:ligase activity"/>
    <property type="evidence" value="ECO:0007669"/>
    <property type="project" value="UniProtKB-KW"/>
</dbReference>
<keyword evidence="2" id="KW-0436">Ligase</keyword>
<dbReference type="PANTHER" id="PTHR43859:SF4">
    <property type="entry name" value="BUTANOATE--COA LIGASE AAE1-RELATED"/>
    <property type="match status" value="1"/>
</dbReference>
<dbReference type="EMBL" id="MU128948">
    <property type="protein sequence ID" value="KAF9515589.1"/>
    <property type="molecule type" value="Genomic_DNA"/>
</dbReference>
<comment type="similarity">
    <text evidence="1">Belongs to the ATP-dependent AMP-binding enzyme family.</text>
</comment>
<reference evidence="7" key="1">
    <citation type="journal article" date="2020" name="Nat. Commun.">
        <title>Large-scale genome sequencing of mycorrhizal fungi provides insights into the early evolution of symbiotic traits.</title>
        <authorList>
            <person name="Miyauchi S."/>
            <person name="Kiss E."/>
            <person name="Kuo A."/>
            <person name="Drula E."/>
            <person name="Kohler A."/>
            <person name="Sanchez-Garcia M."/>
            <person name="Morin E."/>
            <person name="Andreopoulos B."/>
            <person name="Barry K.W."/>
            <person name="Bonito G."/>
            <person name="Buee M."/>
            <person name="Carver A."/>
            <person name="Chen C."/>
            <person name="Cichocki N."/>
            <person name="Clum A."/>
            <person name="Culley D."/>
            <person name="Crous P.W."/>
            <person name="Fauchery L."/>
            <person name="Girlanda M."/>
            <person name="Hayes R.D."/>
            <person name="Keri Z."/>
            <person name="LaButti K."/>
            <person name="Lipzen A."/>
            <person name="Lombard V."/>
            <person name="Magnuson J."/>
            <person name="Maillard F."/>
            <person name="Murat C."/>
            <person name="Nolan M."/>
            <person name="Ohm R.A."/>
            <person name="Pangilinan J."/>
            <person name="Pereira M.F."/>
            <person name="Perotto S."/>
            <person name="Peter M."/>
            <person name="Pfister S."/>
            <person name="Riley R."/>
            <person name="Sitrit Y."/>
            <person name="Stielow J.B."/>
            <person name="Szollosi G."/>
            <person name="Zifcakova L."/>
            <person name="Stursova M."/>
            <person name="Spatafora J.W."/>
            <person name="Tedersoo L."/>
            <person name="Vaario L.M."/>
            <person name="Yamada A."/>
            <person name="Yan M."/>
            <person name="Wang P."/>
            <person name="Xu J."/>
            <person name="Bruns T."/>
            <person name="Baldrian P."/>
            <person name="Vilgalys R."/>
            <person name="Dunand C."/>
            <person name="Henrissat B."/>
            <person name="Grigoriev I.V."/>
            <person name="Hibbett D."/>
            <person name="Nagy L.G."/>
            <person name="Martin F.M."/>
        </authorList>
    </citation>
    <scope>NUCLEOTIDE SEQUENCE</scope>
    <source>
        <strain evidence="7">UP504</strain>
    </source>
</reference>
<evidence type="ECO:0000256" key="1">
    <source>
        <dbReference type="ARBA" id="ARBA00006432"/>
    </source>
</evidence>
<keyword evidence="8" id="KW-1185">Reference proteome</keyword>